<evidence type="ECO:0000256" key="8">
    <source>
        <dbReference type="ARBA" id="ARBA00023180"/>
    </source>
</evidence>
<evidence type="ECO:0000256" key="5">
    <source>
        <dbReference type="ARBA" id="ARBA00022723"/>
    </source>
</evidence>
<dbReference type="InterPro" id="IPR000834">
    <property type="entry name" value="Peptidase_M14"/>
</dbReference>
<evidence type="ECO:0000256" key="11">
    <source>
        <dbReference type="SAM" id="Phobius"/>
    </source>
</evidence>
<evidence type="ECO:0000256" key="6">
    <source>
        <dbReference type="ARBA" id="ARBA00022801"/>
    </source>
</evidence>
<gene>
    <name evidence="13" type="primary">Cpd</name>
    <name evidence="13" type="ORF">g.12702</name>
</gene>
<dbReference type="CDD" id="cd03858">
    <property type="entry name" value="M14_CP_N-E_like"/>
    <property type="match status" value="1"/>
</dbReference>
<name>A0A6G1SHC6_9ACAR</name>
<dbReference type="InterPro" id="IPR057246">
    <property type="entry name" value="CARBOXYPEPT_ZN_1"/>
</dbReference>
<accession>A0A6G1SHC6</accession>
<keyword evidence="6" id="KW-0378">Hydrolase</keyword>
<keyword evidence="3 13" id="KW-0121">Carboxypeptidase</keyword>
<dbReference type="FunFam" id="3.40.630.10:FF:000020">
    <property type="entry name" value="Carboxypeptidase D"/>
    <property type="match status" value="1"/>
</dbReference>
<sequence length="1124" mass="124611">MNCHLESAGENIIDKGYDESSSRRSSRHNIRSNVIYSNNIVINGRRNSIFHSIVSLVFIFMICDQKSIHTSFATDTTQQQVSHIFTVNQLRTLDVMTLINEGYHKDNQTLSVSINRLVDKYPKLVESFSIGDSALGRPIVGLKISSSKQKQAAQVTAKATSQDSKPGVAIMGGIHGDHALGHEMVLHLAAFLLEMYASDGDLRVTKLINYADIFLIPTLNPDGFELATEGDCNSAKKRSGRTNARDVDLDQDFKFHNYNDISSVLAINSLQPETKAFVNWIVTSGKSVQLFATLRTGYTAITYPYDEALDQITEHTYGLIHASTSPNAAPDKELFEYLGHHIFYQYQAEPLNSTCNPLSSNVTVMDGAQLGSSYGTLTDFLYRFTNIFPVNIHLDCCKYPPGKSLESKWLQHANSIFAFLESIELGIRGTVVDRSNSKPLQGARISIGHDQRNVTTDTNGKFWRPITPKQSINLLLEADGYQSLTRSNLTGSSLDDVTGEINILSPVNFKLVPLSSQNKEDAITSGEAGEISNQIDKGSTSAKLKPDSLYVNVDKQLAKLDFKTPTNLHSHHNNSELETILVNLQKQYPKISRLYSIGESVNGRKLLVLEISDQPGVHQLMKPEFRYIGNMHGNEVVGRELLLHLAKLLLENYGTNELVTGLINSTRIHLLPSMNPDGYENSVEGDCESEKGRANANGVDLNRNFPDRFGLTKENGATQPEVGAIMRWSHEYPFVLGANLHGGSLVANYPFDGNGKKENGLYTAAPDNELFIHLAKTYSSNHRTMYKGEHCYDICGPDKASLLNERFSDGITNGASWYVLYGGIQDWVYLNTDCFSITVELGCKKYPLAKDMPRYWADNKKPLIKYMLEIHKGIYGLVTDQNNQPIANATIHVKSIEHDTHSTEMGDYWRLLLPGEYLVSVSKNGYRTAHRQVTVGKYGSPAKRVDFSLSSGPKDLPPGEMLPAGGDSESNQKNLAINNNKQSTISTATGQNYEANSKNTTSNQISTAESHLQHNGTTLTVDGSRLLPETQDTKYLLALCFIIVLPGIMLLVYLYGSSNGKRYSSKLGFYKLANTTPDDGIDDDDDDEATRFMRRSAKANRAAGGEHGSDSEDELYSVDTWNRN</sequence>
<feature type="region of interest" description="Disordered" evidence="10">
    <location>
        <begin position="1095"/>
        <end position="1124"/>
    </location>
</feature>
<comment type="cofactor">
    <cofactor evidence="1">
        <name>Zn(2+)</name>
        <dbReference type="ChEBI" id="CHEBI:29105"/>
    </cofactor>
</comment>
<feature type="transmembrane region" description="Helical" evidence="11">
    <location>
        <begin position="1035"/>
        <end position="1056"/>
    </location>
</feature>
<dbReference type="SUPFAM" id="SSF53187">
    <property type="entry name" value="Zn-dependent exopeptidases"/>
    <property type="match status" value="2"/>
</dbReference>
<dbReference type="PROSITE" id="PS52035">
    <property type="entry name" value="PEPTIDASE_M14"/>
    <property type="match status" value="2"/>
</dbReference>
<keyword evidence="8" id="KW-0325">Glycoprotein</keyword>
<dbReference type="GO" id="GO:0006518">
    <property type="term" value="P:peptide metabolic process"/>
    <property type="evidence" value="ECO:0007669"/>
    <property type="project" value="TreeGrafter"/>
</dbReference>
<dbReference type="GO" id="GO:0005615">
    <property type="term" value="C:extracellular space"/>
    <property type="evidence" value="ECO:0007669"/>
    <property type="project" value="TreeGrafter"/>
</dbReference>
<dbReference type="CDD" id="cd11308">
    <property type="entry name" value="Peptidase_M14NE-CP-C_like"/>
    <property type="match status" value="1"/>
</dbReference>
<dbReference type="Gene3D" id="2.60.40.1120">
    <property type="entry name" value="Carboxypeptidase-like, regulatory domain"/>
    <property type="match status" value="2"/>
</dbReference>
<feature type="active site" description="Proton donor/acceptor" evidence="9">
    <location>
        <position position="840"/>
    </location>
</feature>
<evidence type="ECO:0000313" key="13">
    <source>
        <dbReference type="EMBL" id="MDE49808.1"/>
    </source>
</evidence>
<keyword evidence="7" id="KW-0862">Zinc</keyword>
<dbReference type="SUPFAM" id="SSF49464">
    <property type="entry name" value="Carboxypeptidase regulatory domain-like"/>
    <property type="match status" value="2"/>
</dbReference>
<dbReference type="GO" id="GO:0008270">
    <property type="term" value="F:zinc ion binding"/>
    <property type="evidence" value="ECO:0007669"/>
    <property type="project" value="InterPro"/>
</dbReference>
<dbReference type="Pfam" id="PF13620">
    <property type="entry name" value="CarboxypepD_reg"/>
    <property type="match status" value="2"/>
</dbReference>
<feature type="region of interest" description="Disordered" evidence="10">
    <location>
        <begin position="948"/>
        <end position="972"/>
    </location>
</feature>
<dbReference type="Gene3D" id="3.40.630.10">
    <property type="entry name" value="Zn peptidases"/>
    <property type="match status" value="2"/>
</dbReference>
<evidence type="ECO:0000259" key="12">
    <source>
        <dbReference type="PROSITE" id="PS52035"/>
    </source>
</evidence>
<feature type="domain" description="Peptidase M14" evidence="12">
    <location>
        <begin position="102"/>
        <end position="423"/>
    </location>
</feature>
<keyword evidence="11" id="KW-1133">Transmembrane helix</keyword>
<dbReference type="EMBL" id="GGYP01005037">
    <property type="protein sequence ID" value="MDE49808.1"/>
    <property type="molecule type" value="Transcribed_RNA"/>
</dbReference>
<keyword evidence="5" id="KW-0479">Metal-binding</keyword>
<evidence type="ECO:0000256" key="3">
    <source>
        <dbReference type="ARBA" id="ARBA00022645"/>
    </source>
</evidence>
<dbReference type="GO" id="GO:0016485">
    <property type="term" value="P:protein processing"/>
    <property type="evidence" value="ECO:0007669"/>
    <property type="project" value="TreeGrafter"/>
</dbReference>
<dbReference type="PANTHER" id="PTHR11532">
    <property type="entry name" value="PROTEASE M14 CARBOXYPEPTIDASE"/>
    <property type="match status" value="1"/>
</dbReference>
<dbReference type="AlphaFoldDB" id="A0A6G1SHC6"/>
<comment type="caution">
    <text evidence="9">Lacks conserved residue(s) required for the propagation of feature annotation.</text>
</comment>
<organism evidence="13">
    <name type="scientific">Aceria tosichella</name>
    <name type="common">wheat curl mite</name>
    <dbReference type="NCBI Taxonomy" id="561515"/>
    <lineage>
        <taxon>Eukaryota</taxon>
        <taxon>Metazoa</taxon>
        <taxon>Ecdysozoa</taxon>
        <taxon>Arthropoda</taxon>
        <taxon>Chelicerata</taxon>
        <taxon>Arachnida</taxon>
        <taxon>Acari</taxon>
        <taxon>Acariformes</taxon>
        <taxon>Trombidiformes</taxon>
        <taxon>Prostigmata</taxon>
        <taxon>Eupodina</taxon>
        <taxon>Eriophyoidea</taxon>
        <taxon>Eriophyidae</taxon>
        <taxon>Eriophyinae</taxon>
        <taxon>Aceriini</taxon>
        <taxon>Aceria</taxon>
    </lineage>
</organism>
<feature type="domain" description="Peptidase M14" evidence="12">
    <location>
        <begin position="570"/>
        <end position="870"/>
    </location>
</feature>
<dbReference type="InterPro" id="IPR050753">
    <property type="entry name" value="Peptidase_M14_domain"/>
</dbReference>
<dbReference type="GO" id="GO:0004181">
    <property type="term" value="F:metallocarboxypeptidase activity"/>
    <property type="evidence" value="ECO:0007669"/>
    <property type="project" value="InterPro"/>
</dbReference>
<evidence type="ECO:0000256" key="9">
    <source>
        <dbReference type="PROSITE-ProRule" id="PRU01379"/>
    </source>
</evidence>
<dbReference type="SMART" id="SM00631">
    <property type="entry name" value="Zn_pept"/>
    <property type="match status" value="2"/>
</dbReference>
<dbReference type="InterPro" id="IPR057247">
    <property type="entry name" value="CARBOXYPEPT_ZN_2"/>
</dbReference>
<reference evidence="13" key="1">
    <citation type="submission" date="2018-10" db="EMBL/GenBank/DDBJ databases">
        <title>Transcriptome assembly of Aceria tosichella (Wheat curl mite) Type 2.</title>
        <authorList>
            <person name="Scully E.D."/>
            <person name="Geib S.M."/>
            <person name="Palmer N.A."/>
            <person name="Gupta A.K."/>
            <person name="Sarath G."/>
            <person name="Tatineni S."/>
        </authorList>
    </citation>
    <scope>NUCLEOTIDE SEQUENCE</scope>
    <source>
        <strain evidence="13">LincolnNE</strain>
    </source>
</reference>
<keyword evidence="11" id="KW-0812">Transmembrane</keyword>
<dbReference type="PROSITE" id="PS00132">
    <property type="entry name" value="CARBOXYPEPT_ZN_1"/>
    <property type="match status" value="1"/>
</dbReference>
<keyword evidence="11" id="KW-0472">Membrane</keyword>
<dbReference type="Pfam" id="PF00246">
    <property type="entry name" value="Peptidase_M14"/>
    <property type="match status" value="2"/>
</dbReference>
<dbReference type="InterPro" id="IPR008969">
    <property type="entry name" value="CarboxyPept-like_regulatory"/>
</dbReference>
<evidence type="ECO:0000256" key="10">
    <source>
        <dbReference type="SAM" id="MobiDB-lite"/>
    </source>
</evidence>
<proteinExistence type="inferred from homology"/>
<dbReference type="PRINTS" id="PR00765">
    <property type="entry name" value="CRBOXYPTASEA"/>
</dbReference>
<evidence type="ECO:0000256" key="4">
    <source>
        <dbReference type="ARBA" id="ARBA00022670"/>
    </source>
</evidence>
<keyword evidence="4" id="KW-0645">Protease</keyword>
<evidence type="ECO:0000256" key="1">
    <source>
        <dbReference type="ARBA" id="ARBA00001947"/>
    </source>
</evidence>
<dbReference type="PANTHER" id="PTHR11532:SF57">
    <property type="entry name" value="CARBOXYPEPTIDASE D, B"/>
    <property type="match status" value="1"/>
</dbReference>
<feature type="region of interest" description="Disordered" evidence="10">
    <location>
        <begin position="680"/>
        <end position="699"/>
    </location>
</feature>
<dbReference type="PROSITE" id="PS00133">
    <property type="entry name" value="CARBOXYPEPT_ZN_2"/>
    <property type="match status" value="1"/>
</dbReference>
<evidence type="ECO:0000256" key="2">
    <source>
        <dbReference type="ARBA" id="ARBA00005988"/>
    </source>
</evidence>
<evidence type="ECO:0000256" key="7">
    <source>
        <dbReference type="ARBA" id="ARBA00022833"/>
    </source>
</evidence>
<comment type="similarity">
    <text evidence="2 9">Belongs to the peptidase M14 family.</text>
</comment>
<protein>
    <submittedName>
        <fullName evidence="13">Carboxypeptidase D</fullName>
    </submittedName>
</protein>